<dbReference type="Pfam" id="PF04892">
    <property type="entry name" value="VanZ"/>
    <property type="match status" value="1"/>
</dbReference>
<name>A0A6P1E4V8_LENHI</name>
<keyword evidence="1" id="KW-0812">Transmembrane</keyword>
<keyword evidence="1" id="KW-1133">Transmembrane helix</keyword>
<sequence length="185" mass="21055">MVKWIPYFIDVTSVLIWLKIQSSQIAKLSRWQLTTILSAVIYVITVSYLTLAPTSYAFVGTQQVAPLMVGNVPVNLIPFWSTTSDFYQNVLMMLPMGVYIALLRPDFKAKHTVLLGLIVSVGIETLQFILDWSVGLSRWVDINDVLTNTFGVLVGWGLVISLQHTFLKRLIKKFTVDFSFIYHHK</sequence>
<gene>
    <name evidence="3" type="ORF">GQR93_09630</name>
</gene>
<dbReference type="Proteomes" id="UP000465035">
    <property type="component" value="Chromosome"/>
</dbReference>
<dbReference type="GeneID" id="69058627"/>
<dbReference type="PANTHER" id="PTHR36834">
    <property type="entry name" value="MEMBRANE PROTEIN-RELATED"/>
    <property type="match status" value="1"/>
</dbReference>
<dbReference type="InterPro" id="IPR006976">
    <property type="entry name" value="VanZ-like"/>
</dbReference>
<dbReference type="RefSeq" id="WP_003554766.1">
    <property type="nucleotide sequence ID" value="NZ_CABKOL010000102.1"/>
</dbReference>
<evidence type="ECO:0000313" key="3">
    <source>
        <dbReference type="EMBL" id="QHB52436.1"/>
    </source>
</evidence>
<feature type="domain" description="VanZ-like" evidence="2">
    <location>
        <begin position="40"/>
        <end position="160"/>
    </location>
</feature>
<accession>A0A6P1E4V8</accession>
<reference evidence="3 4" key="1">
    <citation type="submission" date="2019-12" db="EMBL/GenBank/DDBJ databases">
        <title>Lactobacillus hilgardii FLUB.</title>
        <authorList>
            <person name="Gustaw K."/>
        </authorList>
    </citation>
    <scope>NUCLEOTIDE SEQUENCE [LARGE SCALE GENOMIC DNA]</scope>
    <source>
        <strain evidence="3 4">FLUB</strain>
    </source>
</reference>
<proteinExistence type="predicted"/>
<organism evidence="3 4">
    <name type="scientific">Lentilactobacillus hilgardii</name>
    <name type="common">Lactobacillus hilgardii</name>
    <dbReference type="NCBI Taxonomy" id="1588"/>
    <lineage>
        <taxon>Bacteria</taxon>
        <taxon>Bacillati</taxon>
        <taxon>Bacillota</taxon>
        <taxon>Bacilli</taxon>
        <taxon>Lactobacillales</taxon>
        <taxon>Lactobacillaceae</taxon>
        <taxon>Lentilactobacillus</taxon>
    </lineage>
</organism>
<feature type="transmembrane region" description="Helical" evidence="1">
    <location>
        <begin position="31"/>
        <end position="51"/>
    </location>
</feature>
<dbReference type="AlphaFoldDB" id="A0A6P1E4V8"/>
<dbReference type="InterPro" id="IPR053150">
    <property type="entry name" value="Teicoplanin_resist-assoc"/>
</dbReference>
<feature type="transmembrane region" description="Helical" evidence="1">
    <location>
        <begin position="150"/>
        <end position="167"/>
    </location>
</feature>
<feature type="transmembrane region" description="Helical" evidence="1">
    <location>
        <begin position="86"/>
        <end position="103"/>
    </location>
</feature>
<evidence type="ECO:0000256" key="1">
    <source>
        <dbReference type="SAM" id="Phobius"/>
    </source>
</evidence>
<keyword evidence="1" id="KW-0472">Membrane</keyword>
<dbReference type="PANTHER" id="PTHR36834:SF1">
    <property type="entry name" value="INTEGRAL MEMBRANE PROTEIN"/>
    <property type="match status" value="1"/>
</dbReference>
<protein>
    <submittedName>
        <fullName evidence="3">VanZ family protein</fullName>
    </submittedName>
</protein>
<evidence type="ECO:0000259" key="2">
    <source>
        <dbReference type="Pfam" id="PF04892"/>
    </source>
</evidence>
<evidence type="ECO:0000313" key="4">
    <source>
        <dbReference type="Proteomes" id="UP000465035"/>
    </source>
</evidence>
<feature type="transmembrane region" description="Helical" evidence="1">
    <location>
        <begin position="112"/>
        <end position="130"/>
    </location>
</feature>
<dbReference type="EMBL" id="CP047121">
    <property type="protein sequence ID" value="QHB52436.1"/>
    <property type="molecule type" value="Genomic_DNA"/>
</dbReference>